<sequence>MTFTDEELDRDWVPNGRRPQSTIARNFQQELGELFKLDAPLTDLNTKIDERKQNLGKNNQELADLEARLREMEQRLTTVGYTPPRPSNSPNKNLPTTSPGQGRAQHEQPNRLPAQATCPPPPGPVKVNTISSREPTWTTNPADFWLLYQDGDGE</sequence>
<feature type="compositionally biased region" description="Polar residues" evidence="1">
    <location>
        <begin position="128"/>
        <end position="141"/>
    </location>
</feature>
<evidence type="ECO:0000313" key="3">
    <source>
        <dbReference type="Proteomes" id="UP001338125"/>
    </source>
</evidence>
<protein>
    <submittedName>
        <fullName evidence="2">Uncharacterized protein</fullName>
    </submittedName>
</protein>
<proteinExistence type="predicted"/>
<dbReference type="EMBL" id="JAVFKD010000002">
    <property type="protein sequence ID" value="KAK5997260.1"/>
    <property type="molecule type" value="Genomic_DNA"/>
</dbReference>
<gene>
    <name evidence="2" type="ORF">PT974_02614</name>
</gene>
<organism evidence="2 3">
    <name type="scientific">Cladobotryum mycophilum</name>
    <dbReference type="NCBI Taxonomy" id="491253"/>
    <lineage>
        <taxon>Eukaryota</taxon>
        <taxon>Fungi</taxon>
        <taxon>Dikarya</taxon>
        <taxon>Ascomycota</taxon>
        <taxon>Pezizomycotina</taxon>
        <taxon>Sordariomycetes</taxon>
        <taxon>Hypocreomycetidae</taxon>
        <taxon>Hypocreales</taxon>
        <taxon>Hypocreaceae</taxon>
        <taxon>Cladobotryum</taxon>
    </lineage>
</organism>
<keyword evidence="3" id="KW-1185">Reference proteome</keyword>
<feature type="region of interest" description="Disordered" evidence="1">
    <location>
        <begin position="71"/>
        <end position="142"/>
    </location>
</feature>
<feature type="region of interest" description="Disordered" evidence="1">
    <location>
        <begin position="1"/>
        <end position="21"/>
    </location>
</feature>
<comment type="caution">
    <text evidence="2">The sequence shown here is derived from an EMBL/GenBank/DDBJ whole genome shotgun (WGS) entry which is preliminary data.</text>
</comment>
<reference evidence="2 3" key="1">
    <citation type="submission" date="2024-01" db="EMBL/GenBank/DDBJ databases">
        <title>Complete genome of Cladobotryum mycophilum ATHUM6906.</title>
        <authorList>
            <person name="Christinaki A.C."/>
            <person name="Myridakis A.I."/>
            <person name="Kouvelis V.N."/>
        </authorList>
    </citation>
    <scope>NUCLEOTIDE SEQUENCE [LARGE SCALE GENOMIC DNA]</scope>
    <source>
        <strain evidence="2 3">ATHUM6906</strain>
    </source>
</reference>
<evidence type="ECO:0000313" key="2">
    <source>
        <dbReference type="EMBL" id="KAK5997260.1"/>
    </source>
</evidence>
<dbReference type="Proteomes" id="UP001338125">
    <property type="component" value="Unassembled WGS sequence"/>
</dbReference>
<name>A0ABR0SZS9_9HYPO</name>
<evidence type="ECO:0000256" key="1">
    <source>
        <dbReference type="SAM" id="MobiDB-lite"/>
    </source>
</evidence>
<feature type="compositionally biased region" description="Polar residues" evidence="1">
    <location>
        <begin position="88"/>
        <end position="100"/>
    </location>
</feature>
<accession>A0ABR0SZS9</accession>